<dbReference type="PROSITE" id="PS50125">
    <property type="entry name" value="GUANYLATE_CYCLASE_2"/>
    <property type="match status" value="1"/>
</dbReference>
<dbReference type="Gene3D" id="3.30.70.1230">
    <property type="entry name" value="Nucleotide cyclase"/>
    <property type="match status" value="1"/>
</dbReference>
<proteinExistence type="predicted"/>
<dbReference type="GO" id="GO:0019934">
    <property type="term" value="P:cGMP-mediated signaling"/>
    <property type="evidence" value="ECO:0007669"/>
    <property type="project" value="TreeGrafter"/>
</dbReference>
<dbReference type="PANTHER" id="PTHR45655">
    <property type="entry name" value="GUANYLATE CYCLASE SOLUBLE SUBUNIT BETA-2"/>
    <property type="match status" value="1"/>
</dbReference>
<evidence type="ECO:0000259" key="2">
    <source>
        <dbReference type="PROSITE" id="PS50125"/>
    </source>
</evidence>
<protein>
    <recommendedName>
        <fullName evidence="2">Guanylate cyclase domain-containing protein</fullName>
    </recommendedName>
</protein>
<feature type="transmembrane region" description="Helical" evidence="1">
    <location>
        <begin position="161"/>
        <end position="182"/>
    </location>
</feature>
<dbReference type="EMBL" id="MN739568">
    <property type="protein sequence ID" value="QHT13452.1"/>
    <property type="molecule type" value="Genomic_DNA"/>
</dbReference>
<dbReference type="GO" id="GO:0008074">
    <property type="term" value="C:guanylate cyclase complex, soluble"/>
    <property type="evidence" value="ECO:0007669"/>
    <property type="project" value="TreeGrafter"/>
</dbReference>
<dbReference type="PANTHER" id="PTHR45655:SF13">
    <property type="entry name" value="SOLUBLE GUANYLATE CYCLASE GCY-32-RELATED"/>
    <property type="match status" value="1"/>
</dbReference>
<organism evidence="3">
    <name type="scientific">viral metagenome</name>
    <dbReference type="NCBI Taxonomy" id="1070528"/>
    <lineage>
        <taxon>unclassified sequences</taxon>
        <taxon>metagenomes</taxon>
        <taxon>organismal metagenomes</taxon>
    </lineage>
</organism>
<keyword evidence="1" id="KW-0472">Membrane</keyword>
<evidence type="ECO:0000256" key="1">
    <source>
        <dbReference type="SAM" id="Phobius"/>
    </source>
</evidence>
<dbReference type="SMART" id="SM00044">
    <property type="entry name" value="CYCc"/>
    <property type="match status" value="1"/>
</dbReference>
<keyword evidence="1" id="KW-1133">Transmembrane helix</keyword>
<dbReference type="SUPFAM" id="SSF55073">
    <property type="entry name" value="Nucleotide cyclase"/>
    <property type="match status" value="1"/>
</dbReference>
<accession>A0A6C0DAM5</accession>
<name>A0A6C0DAM5_9ZZZZ</name>
<dbReference type="CDD" id="cd07302">
    <property type="entry name" value="CHD"/>
    <property type="match status" value="1"/>
</dbReference>
<feature type="domain" description="Guanylate cyclase" evidence="2">
    <location>
        <begin position="347"/>
        <end position="478"/>
    </location>
</feature>
<dbReference type="Pfam" id="PF00211">
    <property type="entry name" value="Guanylate_cyc"/>
    <property type="match status" value="1"/>
</dbReference>
<dbReference type="InterPro" id="IPR029787">
    <property type="entry name" value="Nucleotide_cyclase"/>
</dbReference>
<feature type="transmembrane region" description="Helical" evidence="1">
    <location>
        <begin position="57"/>
        <end position="76"/>
    </location>
</feature>
<feature type="transmembrane region" description="Helical" evidence="1">
    <location>
        <begin position="194"/>
        <end position="214"/>
    </location>
</feature>
<reference evidence="3" key="1">
    <citation type="journal article" date="2020" name="Nature">
        <title>Giant virus diversity and host interactions through global metagenomics.</title>
        <authorList>
            <person name="Schulz F."/>
            <person name="Roux S."/>
            <person name="Paez-Espino D."/>
            <person name="Jungbluth S."/>
            <person name="Walsh D.A."/>
            <person name="Denef V.J."/>
            <person name="McMahon K.D."/>
            <person name="Konstantinidis K.T."/>
            <person name="Eloe-Fadrosh E.A."/>
            <person name="Kyrpides N.C."/>
            <person name="Woyke T."/>
        </authorList>
    </citation>
    <scope>NUCLEOTIDE SEQUENCE</scope>
    <source>
        <strain evidence="3">GVMAG-M-3300023174-131</strain>
    </source>
</reference>
<sequence length="537" mass="62446">MYKDYFLIINMITTLCYIIMYYNIDKILQSLYLPYIITNNNYEIISDHKELQFLLNMTSYFMLSLYSYILCNELLLSKTKDKNSIILSFIYVKYLRDILVSQNYTIIEYEMNRGTMWVFTTPIILKIFCDANMISVWDINIHYHLISIIPHIFVIPYKGQILYTLSTIVLSIPAIIFIKSLYKYKELPFTNLYILIWIIFMLINVLDITGLFSLDIINSLYNISDTVCQFICTIVISNYNEQELIIQDNMDLQSIKFVSHMIKNINNFEKNNNKLTPFCNDLIKYSKKKFIDRIPKSNEKLKLELLKKILPFDLDGDYIQSGTGSIAKTGTETGTGTGKNKEFNFICVMFMDIVDYTGLAKRYDGNTIFKLLDAVYDHFDTIIKKYSYLQKIETIGDAYMVVGDIYRHELNYKLVIKEIILLGLEFIKEIKNIKTPDNIPLCIRIGINIGKVNIGILGNEVPRLCVVGNTVNIASRLQSTADADTIQMSRHVYEHAQETNFEMKIKFIQKDNIFLKNIGTVVTYNIIPNDVLDNPNI</sequence>
<dbReference type="AlphaFoldDB" id="A0A6C0DAM5"/>
<feature type="transmembrane region" description="Helical" evidence="1">
    <location>
        <begin position="5"/>
        <end position="24"/>
    </location>
</feature>
<evidence type="ECO:0000313" key="3">
    <source>
        <dbReference type="EMBL" id="QHT13452.1"/>
    </source>
</evidence>
<dbReference type="GO" id="GO:0070482">
    <property type="term" value="P:response to oxygen levels"/>
    <property type="evidence" value="ECO:0007669"/>
    <property type="project" value="TreeGrafter"/>
</dbReference>
<dbReference type="GO" id="GO:0004383">
    <property type="term" value="F:guanylate cyclase activity"/>
    <property type="evidence" value="ECO:0007669"/>
    <property type="project" value="TreeGrafter"/>
</dbReference>
<keyword evidence="1" id="KW-0812">Transmembrane</keyword>
<dbReference type="InterPro" id="IPR001054">
    <property type="entry name" value="A/G_cyclase"/>
</dbReference>